<evidence type="ECO:0000313" key="3">
    <source>
        <dbReference type="Proteomes" id="UP001054252"/>
    </source>
</evidence>
<evidence type="ECO:0000256" key="1">
    <source>
        <dbReference type="SAM" id="MobiDB-lite"/>
    </source>
</evidence>
<dbReference type="Proteomes" id="UP001054252">
    <property type="component" value="Unassembled WGS sequence"/>
</dbReference>
<sequence length="50" mass="5176">MQKREKGKPGGVAGGATPTPFQEGPSLRQHGEQCSLICDSRFSGSSGSLI</sequence>
<protein>
    <submittedName>
        <fullName evidence="2">Uncharacterized protein</fullName>
    </submittedName>
</protein>
<proteinExistence type="predicted"/>
<gene>
    <name evidence="2" type="ORF">SLEP1_g468</name>
</gene>
<name>A0AAV5HAR4_9ROSI</name>
<feature type="region of interest" description="Disordered" evidence="1">
    <location>
        <begin position="1"/>
        <end position="32"/>
    </location>
</feature>
<keyword evidence="3" id="KW-1185">Reference proteome</keyword>
<evidence type="ECO:0000313" key="2">
    <source>
        <dbReference type="EMBL" id="GKU85853.1"/>
    </source>
</evidence>
<accession>A0AAV5HAR4</accession>
<dbReference type="EMBL" id="BPVZ01000001">
    <property type="protein sequence ID" value="GKU85853.1"/>
    <property type="molecule type" value="Genomic_DNA"/>
</dbReference>
<organism evidence="2 3">
    <name type="scientific">Rubroshorea leprosula</name>
    <dbReference type="NCBI Taxonomy" id="152421"/>
    <lineage>
        <taxon>Eukaryota</taxon>
        <taxon>Viridiplantae</taxon>
        <taxon>Streptophyta</taxon>
        <taxon>Embryophyta</taxon>
        <taxon>Tracheophyta</taxon>
        <taxon>Spermatophyta</taxon>
        <taxon>Magnoliopsida</taxon>
        <taxon>eudicotyledons</taxon>
        <taxon>Gunneridae</taxon>
        <taxon>Pentapetalae</taxon>
        <taxon>rosids</taxon>
        <taxon>malvids</taxon>
        <taxon>Malvales</taxon>
        <taxon>Dipterocarpaceae</taxon>
        <taxon>Rubroshorea</taxon>
    </lineage>
</organism>
<dbReference type="AlphaFoldDB" id="A0AAV5HAR4"/>
<reference evidence="2 3" key="1">
    <citation type="journal article" date="2021" name="Commun. Biol.">
        <title>The genome of Shorea leprosula (Dipterocarpaceae) highlights the ecological relevance of drought in aseasonal tropical rainforests.</title>
        <authorList>
            <person name="Ng K.K.S."/>
            <person name="Kobayashi M.J."/>
            <person name="Fawcett J.A."/>
            <person name="Hatakeyama M."/>
            <person name="Paape T."/>
            <person name="Ng C.H."/>
            <person name="Ang C.C."/>
            <person name="Tnah L.H."/>
            <person name="Lee C.T."/>
            <person name="Nishiyama T."/>
            <person name="Sese J."/>
            <person name="O'Brien M.J."/>
            <person name="Copetti D."/>
            <person name="Mohd Noor M.I."/>
            <person name="Ong R.C."/>
            <person name="Putra M."/>
            <person name="Sireger I.Z."/>
            <person name="Indrioko S."/>
            <person name="Kosugi Y."/>
            <person name="Izuno A."/>
            <person name="Isagi Y."/>
            <person name="Lee S.L."/>
            <person name="Shimizu K.K."/>
        </authorList>
    </citation>
    <scope>NUCLEOTIDE SEQUENCE [LARGE SCALE GENOMIC DNA]</scope>
    <source>
        <strain evidence="2">214</strain>
    </source>
</reference>
<comment type="caution">
    <text evidence="2">The sequence shown here is derived from an EMBL/GenBank/DDBJ whole genome shotgun (WGS) entry which is preliminary data.</text>
</comment>